<dbReference type="KEGG" id="sgf:HEP81_06096"/>
<evidence type="ECO:0000313" key="4">
    <source>
        <dbReference type="Proteomes" id="UP000516422"/>
    </source>
</evidence>
<dbReference type="Proteomes" id="UP000276379">
    <property type="component" value="Unassembled WGS sequence"/>
</dbReference>
<reference evidence="1 4" key="2">
    <citation type="submission" date="2020-04" db="EMBL/GenBank/DDBJ databases">
        <title>Characterization and engineering of Streptomyces griseofuscus DSM40191 as a potential heterologous host for expression of BGCs.</title>
        <authorList>
            <person name="Gren T."/>
            <person name="Whitford C.M."/>
            <person name="Mohite O.S."/>
            <person name="Joergensen T.S."/>
            <person name="Nielsen J.B."/>
            <person name="Lee S.Y."/>
            <person name="Weber T."/>
        </authorList>
    </citation>
    <scope>NUCLEOTIDE SEQUENCE [LARGE SCALE GENOMIC DNA]</scope>
    <source>
        <strain evidence="1 4">DSM 40191</strain>
    </source>
</reference>
<dbReference type="EMBL" id="CP051006">
    <property type="protein sequence ID" value="QNT96343.1"/>
    <property type="molecule type" value="Genomic_DNA"/>
</dbReference>
<protein>
    <submittedName>
        <fullName evidence="2">DUF1876 domain-containing protein</fullName>
    </submittedName>
</protein>
<dbReference type="GeneID" id="91465632"/>
<gene>
    <name evidence="2" type="ORF">CQW44_17380</name>
    <name evidence="1" type="ORF">HEP81_06096</name>
</gene>
<dbReference type="Gene3D" id="3.30.160.240">
    <property type="entry name" value="Rv1738"/>
    <property type="match status" value="1"/>
</dbReference>
<evidence type="ECO:0000313" key="1">
    <source>
        <dbReference type="EMBL" id="QNT96343.1"/>
    </source>
</evidence>
<sequence>MTRPVSSHHPPAVKEWRLNLYLSEHDPDTTARIVLDTGDNVLESHAEARRNPYDRDIPEIGDELAAGRALIAMGRLLVRAANGDMRALGAIDTESSPTPLWLPRE</sequence>
<name>A0A1X4GLD8_9ACTN</name>
<dbReference type="STRING" id="146922.BWZ23_08980"/>
<reference evidence="2 3" key="1">
    <citation type="submission" date="2017-10" db="EMBL/GenBank/DDBJ databases">
        <title>Draft genome of actinobacteria isolated from guarana (Paullinia cupana (Mart.) Ducke.</title>
        <authorList>
            <person name="Siqueira K.A."/>
            <person name="Liotti R.G."/>
            <person name="Mendes T.A."/>
            <person name="Soares M.A."/>
        </authorList>
    </citation>
    <scope>NUCLEOTIDE SEQUENCE [LARGE SCALE GENOMIC DNA]</scope>
    <source>
        <strain evidence="2 3">199</strain>
    </source>
</reference>
<accession>A0A1X4GLD8</accession>
<dbReference type="EMBL" id="PDES01000007">
    <property type="protein sequence ID" value="RRQ85730.1"/>
    <property type="molecule type" value="Genomic_DNA"/>
</dbReference>
<proteinExistence type="predicted"/>
<evidence type="ECO:0000313" key="2">
    <source>
        <dbReference type="EMBL" id="RRQ85730.1"/>
    </source>
</evidence>
<dbReference type="Pfam" id="PF08962">
    <property type="entry name" value="Rv2632c-like"/>
    <property type="match status" value="1"/>
</dbReference>
<dbReference type="RefSeq" id="WP_037661940.1">
    <property type="nucleotide sequence ID" value="NZ_CP051006.1"/>
</dbReference>
<evidence type="ECO:0000313" key="3">
    <source>
        <dbReference type="Proteomes" id="UP000276379"/>
    </source>
</evidence>
<organism evidence="2 3">
    <name type="scientific">Streptomyces griseofuscus</name>
    <dbReference type="NCBI Taxonomy" id="146922"/>
    <lineage>
        <taxon>Bacteria</taxon>
        <taxon>Bacillati</taxon>
        <taxon>Actinomycetota</taxon>
        <taxon>Actinomycetes</taxon>
        <taxon>Kitasatosporales</taxon>
        <taxon>Streptomycetaceae</taxon>
        <taxon>Streptomyces</taxon>
    </lineage>
</organism>
<dbReference type="InterPro" id="IPR015057">
    <property type="entry name" value="Rv2632c-like"/>
</dbReference>
<dbReference type="InterPro" id="IPR038070">
    <property type="entry name" value="Rv2632c-like_sf"/>
</dbReference>
<dbReference type="SUPFAM" id="SSF143212">
    <property type="entry name" value="Rv2632c-like"/>
    <property type="match status" value="1"/>
</dbReference>
<dbReference type="Proteomes" id="UP000516422">
    <property type="component" value="Chromosome"/>
</dbReference>
<dbReference type="AlphaFoldDB" id="A0A1X4GLD8"/>
<keyword evidence="3" id="KW-1185">Reference proteome</keyword>